<comment type="caution">
    <text evidence="2">The sequence shown here is derived from an EMBL/GenBank/DDBJ whole genome shotgun (WGS) entry which is preliminary data.</text>
</comment>
<dbReference type="AlphaFoldDB" id="A0A7J9AF36"/>
<reference evidence="2 3" key="1">
    <citation type="journal article" date="2019" name="Genome Biol. Evol.">
        <title>Insights into the evolution of the New World diploid cottons (Gossypium, subgenus Houzingenia) based on genome sequencing.</title>
        <authorList>
            <person name="Grover C.E."/>
            <person name="Arick M.A. 2nd"/>
            <person name="Thrash A."/>
            <person name="Conover J.L."/>
            <person name="Sanders W.S."/>
            <person name="Peterson D.G."/>
            <person name="Frelichowski J.E."/>
            <person name="Scheffler J.A."/>
            <person name="Scheffler B.E."/>
            <person name="Wendel J.F."/>
        </authorList>
    </citation>
    <scope>NUCLEOTIDE SEQUENCE [LARGE SCALE GENOMIC DNA]</scope>
    <source>
        <strain evidence="2">4</strain>
        <tissue evidence="2">Leaf</tissue>
    </source>
</reference>
<evidence type="ECO:0000313" key="3">
    <source>
        <dbReference type="Proteomes" id="UP000593574"/>
    </source>
</evidence>
<organism evidence="2 3">
    <name type="scientific">Gossypium laxum</name>
    <dbReference type="NCBI Taxonomy" id="34288"/>
    <lineage>
        <taxon>Eukaryota</taxon>
        <taxon>Viridiplantae</taxon>
        <taxon>Streptophyta</taxon>
        <taxon>Embryophyta</taxon>
        <taxon>Tracheophyta</taxon>
        <taxon>Spermatophyta</taxon>
        <taxon>Magnoliopsida</taxon>
        <taxon>eudicotyledons</taxon>
        <taxon>Gunneridae</taxon>
        <taxon>Pentapetalae</taxon>
        <taxon>rosids</taxon>
        <taxon>malvids</taxon>
        <taxon>Malvales</taxon>
        <taxon>Malvaceae</taxon>
        <taxon>Malvoideae</taxon>
        <taxon>Gossypium</taxon>
    </lineage>
</organism>
<accession>A0A7J9AF36</accession>
<sequence>MTGPFKSKDKGWRGGPINSTYTIIDPNRSSNYAHTTTPSDYAR</sequence>
<keyword evidence="3" id="KW-1185">Reference proteome</keyword>
<name>A0A7J9AF36_9ROSI</name>
<proteinExistence type="predicted"/>
<feature type="region of interest" description="Disordered" evidence="1">
    <location>
        <begin position="1"/>
        <end position="43"/>
    </location>
</feature>
<evidence type="ECO:0000313" key="2">
    <source>
        <dbReference type="EMBL" id="MBA0722688.1"/>
    </source>
</evidence>
<gene>
    <name evidence="2" type="ORF">Golax_003341</name>
</gene>
<feature type="compositionally biased region" description="Basic and acidic residues" evidence="1">
    <location>
        <begin position="1"/>
        <end position="12"/>
    </location>
</feature>
<feature type="compositionally biased region" description="Polar residues" evidence="1">
    <location>
        <begin position="17"/>
        <end position="43"/>
    </location>
</feature>
<dbReference type="Proteomes" id="UP000593574">
    <property type="component" value="Unassembled WGS sequence"/>
</dbReference>
<evidence type="ECO:0000256" key="1">
    <source>
        <dbReference type="SAM" id="MobiDB-lite"/>
    </source>
</evidence>
<dbReference type="EMBL" id="JABEZV010000010">
    <property type="protein sequence ID" value="MBA0722688.1"/>
    <property type="molecule type" value="Genomic_DNA"/>
</dbReference>
<protein>
    <submittedName>
        <fullName evidence="2">Uncharacterized protein</fullName>
    </submittedName>
</protein>